<reference evidence="3 4" key="1">
    <citation type="submission" date="2020-07" db="EMBL/GenBank/DDBJ databases">
        <title>Sequencing the genomes of 1000 actinobacteria strains.</title>
        <authorList>
            <person name="Klenk H.-P."/>
        </authorList>
    </citation>
    <scope>NUCLEOTIDE SEQUENCE [LARGE SCALE GENOMIC DNA]</scope>
    <source>
        <strain evidence="3 4">DSM 44442</strain>
    </source>
</reference>
<evidence type="ECO:0000313" key="3">
    <source>
        <dbReference type="EMBL" id="NYJ33023.1"/>
    </source>
</evidence>
<organism evidence="3 4">
    <name type="scientific">Nocardiopsis aegyptia</name>
    <dbReference type="NCBI Taxonomy" id="220378"/>
    <lineage>
        <taxon>Bacteria</taxon>
        <taxon>Bacillati</taxon>
        <taxon>Actinomycetota</taxon>
        <taxon>Actinomycetes</taxon>
        <taxon>Streptosporangiales</taxon>
        <taxon>Nocardiopsidaceae</taxon>
        <taxon>Nocardiopsis</taxon>
    </lineage>
</organism>
<dbReference type="EMBL" id="JACCFS010000001">
    <property type="protein sequence ID" value="NYJ33023.1"/>
    <property type="molecule type" value="Genomic_DNA"/>
</dbReference>
<dbReference type="Gene3D" id="3.40.50.300">
    <property type="entry name" value="P-loop containing nucleotide triphosphate hydrolases"/>
    <property type="match status" value="2"/>
</dbReference>
<dbReference type="InterPro" id="IPR027417">
    <property type="entry name" value="P-loop_NTPase"/>
</dbReference>
<sequence length="663" mass="74726">MSTLFRVEALDLHTEQSTSDRREFTTGLNLIIGSPGSGKSTMIELIRFGLGMRAQRTPVVEGSVRRVSVEIVAADRRLRLSRSVHTPGVVFVEDLDTQEDLGEFPVAPEDERVRVGTALLRWLGIPADVEVNVNGRRKVLTFDHVWEYMHVPQLEIDHSIARHDAASLTPRRKRVFDLVFGLIDERFQELDDRVAHAKAKHREARGRLEGVEAFAERADLPSPSELEDELREAERQRHRVTRALERLRSSLGARDDRVVALRGMLSSTQNAVSTANEALRLLDQTQRQRRDRLDELTASLTRVRRVRSADTFLSPIEFSQCPRCLQSLDEHRSSPGTCRLCLQPEPGTEVTRAPRAGHRHGDGQDALPLAVPDEAGPQELQLSDQLDEIRILLERGEQERRVLESHRDELYEGLHELEEEVRLLTAALGFPGSEELARVSEEVARAEAEAERISSLIRTVQHMASFTAESSAAETALRSAREELQHHQDHLRRTSRGLFADLTTLYADLLRDVNAPNVRDALIASDDYLPYIDGKKFDAVSISGGNRVPFIVSYWLALHSVALTSPNYPLPGFLVLDSPQKSLGPLQELSKNMYRLIQAMAEERDETFQVFVLDTDLPSDFTPDQDPLWLDYDHPGIRSIRHPGPTHPLRTLEGERVDDTGAD</sequence>
<keyword evidence="1" id="KW-0175">Coiled coil</keyword>
<accession>A0A7Z0EJ44</accession>
<protein>
    <submittedName>
        <fullName evidence="3">Putative nucleic acid-binding Zn-ribbon protein</fullName>
    </submittedName>
</protein>
<dbReference type="GO" id="GO:0016887">
    <property type="term" value="F:ATP hydrolysis activity"/>
    <property type="evidence" value="ECO:0007669"/>
    <property type="project" value="InterPro"/>
</dbReference>
<dbReference type="Proteomes" id="UP000572051">
    <property type="component" value="Unassembled WGS sequence"/>
</dbReference>
<gene>
    <name evidence="3" type="ORF">HNR10_000904</name>
</gene>
<proteinExistence type="predicted"/>
<keyword evidence="4" id="KW-1185">Reference proteome</keyword>
<name>A0A7Z0EJ44_9ACTN</name>
<feature type="region of interest" description="Disordered" evidence="2">
    <location>
        <begin position="639"/>
        <end position="663"/>
    </location>
</feature>
<evidence type="ECO:0000256" key="2">
    <source>
        <dbReference type="SAM" id="MobiDB-lite"/>
    </source>
</evidence>
<dbReference type="AlphaFoldDB" id="A0A7Z0EJ44"/>
<comment type="caution">
    <text evidence="3">The sequence shown here is derived from an EMBL/GenBank/DDBJ whole genome shotgun (WGS) entry which is preliminary data.</text>
</comment>
<evidence type="ECO:0000256" key="1">
    <source>
        <dbReference type="SAM" id="Coils"/>
    </source>
</evidence>
<dbReference type="SUPFAM" id="SSF52540">
    <property type="entry name" value="P-loop containing nucleoside triphosphate hydrolases"/>
    <property type="match status" value="1"/>
</dbReference>
<dbReference type="RefSeq" id="WP_179821031.1">
    <property type="nucleotide sequence ID" value="NZ_JACCFS010000001.1"/>
</dbReference>
<dbReference type="GO" id="GO:0006302">
    <property type="term" value="P:double-strand break repair"/>
    <property type="evidence" value="ECO:0007669"/>
    <property type="project" value="InterPro"/>
</dbReference>
<evidence type="ECO:0000313" key="4">
    <source>
        <dbReference type="Proteomes" id="UP000572051"/>
    </source>
</evidence>
<feature type="compositionally biased region" description="Basic and acidic residues" evidence="2">
    <location>
        <begin position="650"/>
        <end position="663"/>
    </location>
</feature>
<feature type="coiled-coil region" evidence="1">
    <location>
        <begin position="400"/>
        <end position="456"/>
    </location>
</feature>